<dbReference type="GeneID" id="84648688"/>
<accession>A0A511NDA7</accession>
<comment type="caution">
    <text evidence="2">The sequence shown here is derived from an EMBL/GenBank/DDBJ whole genome shotgun (WGS) entry which is preliminary data.</text>
</comment>
<name>A0A511NDA7_9FLAO</name>
<evidence type="ECO:0000313" key="3">
    <source>
        <dbReference type="Proteomes" id="UP000321245"/>
    </source>
</evidence>
<organism evidence="2 3">
    <name type="scientific">Empedobacter brevis NBRC 14943 = ATCC 43319</name>
    <dbReference type="NCBI Taxonomy" id="1218108"/>
    <lineage>
        <taxon>Bacteria</taxon>
        <taxon>Pseudomonadati</taxon>
        <taxon>Bacteroidota</taxon>
        <taxon>Flavobacteriia</taxon>
        <taxon>Flavobacteriales</taxon>
        <taxon>Weeksellaceae</taxon>
        <taxon>Empedobacter</taxon>
    </lineage>
</organism>
<evidence type="ECO:0000259" key="1">
    <source>
        <dbReference type="Pfam" id="PF04993"/>
    </source>
</evidence>
<reference evidence="2 3" key="1">
    <citation type="submission" date="2019-07" db="EMBL/GenBank/DDBJ databases">
        <title>Whole genome shotgun sequence of Empedobacter brevis NBRC 14943.</title>
        <authorList>
            <person name="Hosoyama A."/>
            <person name="Uohara A."/>
            <person name="Ohji S."/>
            <person name="Ichikawa N."/>
        </authorList>
    </citation>
    <scope>NUCLEOTIDE SEQUENCE [LARGE SCALE GENOMIC DNA]</scope>
    <source>
        <strain evidence="2 3">NBRC 14943</strain>
    </source>
</reference>
<sequence length="119" mass="13861">MITNDNNLENRVREYLSTVQDIKIEEKKMFGGLAFLVNDKMCINVKGDILMCRFNPELTEQLSERTGFLPTIMKGREYKGYCYVEASGYKTQKELAFWLNLCLDYNEKAVASAKKKRKK</sequence>
<dbReference type="AlphaFoldDB" id="A0A511NDA7"/>
<dbReference type="STRING" id="1218108.GCA_000382425_00407"/>
<dbReference type="OrthoDB" id="214902at2"/>
<dbReference type="SUPFAM" id="SSF159894">
    <property type="entry name" value="YgaC/TfoX-N like"/>
    <property type="match status" value="1"/>
</dbReference>
<evidence type="ECO:0000313" key="2">
    <source>
        <dbReference type="EMBL" id="GEM50799.1"/>
    </source>
</evidence>
<keyword evidence="3" id="KW-1185">Reference proteome</keyword>
<dbReference type="Pfam" id="PF04993">
    <property type="entry name" value="TfoX_N"/>
    <property type="match status" value="1"/>
</dbReference>
<dbReference type="InterPro" id="IPR007076">
    <property type="entry name" value="TfoX_N"/>
</dbReference>
<dbReference type="Proteomes" id="UP000321245">
    <property type="component" value="Unassembled WGS sequence"/>
</dbReference>
<gene>
    <name evidence="2" type="ORF">EB1_05890</name>
</gene>
<protein>
    <recommendedName>
        <fullName evidence="1">TfoX N-terminal domain-containing protein</fullName>
    </recommendedName>
</protein>
<proteinExistence type="predicted"/>
<feature type="domain" description="TfoX N-terminal" evidence="1">
    <location>
        <begin position="23"/>
        <end position="104"/>
    </location>
</feature>
<dbReference type="Gene3D" id="3.30.1460.30">
    <property type="entry name" value="YgaC/TfoX-N like chaperone"/>
    <property type="match status" value="1"/>
</dbReference>
<dbReference type="EMBL" id="BJXC01000002">
    <property type="protein sequence ID" value="GEM50799.1"/>
    <property type="molecule type" value="Genomic_DNA"/>
</dbReference>
<dbReference type="RefSeq" id="WP_019973915.1">
    <property type="nucleotide sequence ID" value="NZ_BJXC01000002.1"/>
</dbReference>